<dbReference type="PANTHER" id="PTHR23028:SF53">
    <property type="entry name" value="ACYL_TRANSF_3 DOMAIN-CONTAINING PROTEIN"/>
    <property type="match status" value="1"/>
</dbReference>
<feature type="transmembrane region" description="Helical" evidence="1">
    <location>
        <begin position="284"/>
        <end position="313"/>
    </location>
</feature>
<evidence type="ECO:0000259" key="2">
    <source>
        <dbReference type="Pfam" id="PF01757"/>
    </source>
</evidence>
<keyword evidence="4" id="KW-1185">Reference proteome</keyword>
<gene>
    <name evidence="3" type="ORF">Osc7112_4290</name>
</gene>
<evidence type="ECO:0000313" key="3">
    <source>
        <dbReference type="EMBL" id="AFZ08603.1"/>
    </source>
</evidence>
<dbReference type="Pfam" id="PF01757">
    <property type="entry name" value="Acyl_transf_3"/>
    <property type="match status" value="1"/>
</dbReference>
<feature type="transmembrane region" description="Helical" evidence="1">
    <location>
        <begin position="158"/>
        <end position="179"/>
    </location>
</feature>
<feature type="transmembrane region" description="Helical" evidence="1">
    <location>
        <begin position="367"/>
        <end position="385"/>
    </location>
</feature>
<dbReference type="AlphaFoldDB" id="K9VKJ8"/>
<evidence type="ECO:0000313" key="4">
    <source>
        <dbReference type="Proteomes" id="UP000010478"/>
    </source>
</evidence>
<dbReference type="InterPro" id="IPR050879">
    <property type="entry name" value="Acyltransferase_3"/>
</dbReference>
<feature type="transmembrane region" description="Helical" evidence="1">
    <location>
        <begin position="191"/>
        <end position="213"/>
    </location>
</feature>
<dbReference type="HOGENOM" id="CLU_638916_0_0_3"/>
<keyword evidence="1" id="KW-0472">Membrane</keyword>
<feature type="transmembrane region" description="Helical" evidence="1">
    <location>
        <begin position="325"/>
        <end position="347"/>
    </location>
</feature>
<dbReference type="OrthoDB" id="439502at2"/>
<feature type="transmembrane region" description="Helical" evidence="1">
    <location>
        <begin position="12"/>
        <end position="30"/>
    </location>
</feature>
<proteinExistence type="predicted"/>
<dbReference type="InterPro" id="IPR002656">
    <property type="entry name" value="Acyl_transf_3_dom"/>
</dbReference>
<feature type="domain" description="Acyltransferase 3" evidence="2">
    <location>
        <begin position="7"/>
        <end position="373"/>
    </location>
</feature>
<organism evidence="3 4">
    <name type="scientific">Phormidium nigroviride PCC 7112</name>
    <dbReference type="NCBI Taxonomy" id="179408"/>
    <lineage>
        <taxon>Bacteria</taxon>
        <taxon>Bacillati</taxon>
        <taxon>Cyanobacteriota</taxon>
        <taxon>Cyanophyceae</taxon>
        <taxon>Oscillatoriophycideae</taxon>
        <taxon>Oscillatoriales</taxon>
        <taxon>Oscillatoriaceae</taxon>
        <taxon>Phormidium</taxon>
    </lineage>
</organism>
<feature type="transmembrane region" description="Helical" evidence="1">
    <location>
        <begin position="225"/>
        <end position="245"/>
    </location>
</feature>
<protein>
    <submittedName>
        <fullName evidence="3">Acyltransferase 3</fullName>
    </submittedName>
</protein>
<dbReference type="PANTHER" id="PTHR23028">
    <property type="entry name" value="ACETYLTRANSFERASE"/>
    <property type="match status" value="1"/>
</dbReference>
<evidence type="ECO:0000256" key="1">
    <source>
        <dbReference type="SAM" id="Phobius"/>
    </source>
</evidence>
<keyword evidence="1" id="KW-0812">Transmembrane</keyword>
<dbReference type="KEGG" id="oni:Osc7112_4290"/>
<keyword evidence="3" id="KW-0012">Acyltransferase</keyword>
<feature type="transmembrane region" description="Helical" evidence="1">
    <location>
        <begin position="257"/>
        <end position="278"/>
    </location>
</feature>
<dbReference type="EMBL" id="CP003614">
    <property type="protein sequence ID" value="AFZ08603.1"/>
    <property type="molecule type" value="Genomic_DNA"/>
</dbReference>
<feature type="transmembrane region" description="Helical" evidence="1">
    <location>
        <begin position="117"/>
        <end position="136"/>
    </location>
</feature>
<dbReference type="RefSeq" id="WP_015177847.1">
    <property type="nucleotide sequence ID" value="NC_019729.1"/>
</dbReference>
<sequence>MKYNRFQELDMMRGFAACWVVGVHFWYFNFLPPFFGYSHFFEYAKVVGPASTIAKFFPLPFNRVGNIVFDLVNIFLLLGYQGVHIFFILSGFGLAYSRILKPDESWINFMSKKFFRIYPTYWILLAVSLIIPRLRADLFYGYFDWWSFWRSWIILDKAIPFSWFMFPLIQFYLCFFLIFKFLQKVSIKHFILSFFILKVTYTFLVLLLGFNLFKPILGDMTYPGYLAISRLFEFCLGMAMAKVYASNPTLLINYLTKPVTIALAIIFEMLGIMGSFTFSNEIKFFGVILPVGLSFYDAFIGFGIFVSVFNVCRSLMNFSDLTRRFLTWISNISYELYLTQFIGLIVIPKYFTVVVRGEPPLLTATRAILLYVLIIEIGIVNAFLLQNLTNSITSRVRLAMGSFTSGIK</sequence>
<dbReference type="STRING" id="179408.Osc7112_4290"/>
<feature type="transmembrane region" description="Helical" evidence="1">
    <location>
        <begin position="74"/>
        <end position="96"/>
    </location>
</feature>
<dbReference type="GO" id="GO:0000271">
    <property type="term" value="P:polysaccharide biosynthetic process"/>
    <property type="evidence" value="ECO:0007669"/>
    <property type="project" value="TreeGrafter"/>
</dbReference>
<dbReference type="GO" id="GO:0016747">
    <property type="term" value="F:acyltransferase activity, transferring groups other than amino-acyl groups"/>
    <property type="evidence" value="ECO:0007669"/>
    <property type="project" value="InterPro"/>
</dbReference>
<accession>K9VKJ8</accession>
<dbReference type="Proteomes" id="UP000010478">
    <property type="component" value="Chromosome"/>
</dbReference>
<dbReference type="eggNOG" id="COG1835">
    <property type="taxonomic scope" value="Bacteria"/>
</dbReference>
<name>K9VKJ8_9CYAN</name>
<keyword evidence="3" id="KW-0808">Transferase</keyword>
<keyword evidence="1" id="KW-1133">Transmembrane helix</keyword>
<reference evidence="3 4" key="1">
    <citation type="submission" date="2012-05" db="EMBL/GenBank/DDBJ databases">
        <title>Finished chromosome of genome of Oscillatoria sp. PCC 7112.</title>
        <authorList>
            <consortium name="US DOE Joint Genome Institute"/>
            <person name="Gugger M."/>
            <person name="Coursin T."/>
            <person name="Rippka R."/>
            <person name="Tandeau De Marsac N."/>
            <person name="Huntemann M."/>
            <person name="Wei C.-L."/>
            <person name="Han J."/>
            <person name="Detter J.C."/>
            <person name="Han C."/>
            <person name="Tapia R."/>
            <person name="Davenport K."/>
            <person name="Daligault H."/>
            <person name="Erkkila T."/>
            <person name="Gu W."/>
            <person name="Munk A.C.C."/>
            <person name="Teshima H."/>
            <person name="Xu Y."/>
            <person name="Chain P."/>
            <person name="Chen A."/>
            <person name="Krypides N."/>
            <person name="Mavromatis K."/>
            <person name="Markowitz V."/>
            <person name="Szeto E."/>
            <person name="Ivanova N."/>
            <person name="Mikhailova N."/>
            <person name="Ovchinnikova G."/>
            <person name="Pagani I."/>
            <person name="Pati A."/>
            <person name="Goodwin L."/>
            <person name="Peters L."/>
            <person name="Pitluck S."/>
            <person name="Woyke T."/>
            <person name="Kerfeld C."/>
        </authorList>
    </citation>
    <scope>NUCLEOTIDE SEQUENCE [LARGE SCALE GENOMIC DNA]</scope>
    <source>
        <strain evidence="3 4">PCC 7112</strain>
    </source>
</reference>
<dbReference type="GO" id="GO:0016020">
    <property type="term" value="C:membrane"/>
    <property type="evidence" value="ECO:0007669"/>
    <property type="project" value="TreeGrafter"/>
</dbReference>